<comment type="cofactor">
    <cofactor evidence="1">
        <name>pyridoxal 5'-phosphate</name>
        <dbReference type="ChEBI" id="CHEBI:597326"/>
    </cofactor>
</comment>
<organism evidence="7 8">
    <name type="scientific">Salicibibacter cibarius</name>
    <dbReference type="NCBI Taxonomy" id="2743000"/>
    <lineage>
        <taxon>Bacteria</taxon>
        <taxon>Bacillati</taxon>
        <taxon>Bacillota</taxon>
        <taxon>Bacilli</taxon>
        <taxon>Bacillales</taxon>
        <taxon>Bacillaceae</taxon>
        <taxon>Salicibibacter</taxon>
    </lineage>
</organism>
<dbReference type="InterPro" id="IPR015424">
    <property type="entry name" value="PyrdxlP-dep_Trfase"/>
</dbReference>
<dbReference type="GO" id="GO:0006545">
    <property type="term" value="P:glycine biosynthetic process"/>
    <property type="evidence" value="ECO:0007669"/>
    <property type="project" value="TreeGrafter"/>
</dbReference>
<dbReference type="InterPro" id="IPR015421">
    <property type="entry name" value="PyrdxlP-dep_Trfase_major"/>
</dbReference>
<dbReference type="SUPFAM" id="SSF53383">
    <property type="entry name" value="PLP-dependent transferases"/>
    <property type="match status" value="1"/>
</dbReference>
<dbReference type="PIRSF" id="PIRSF017617">
    <property type="entry name" value="Thr_aldolase"/>
    <property type="match status" value="1"/>
</dbReference>
<comment type="similarity">
    <text evidence="2">Belongs to the threonine aldolase family.</text>
</comment>
<dbReference type="InterPro" id="IPR001597">
    <property type="entry name" value="ArAA_b-elim_lyase/Thr_aldolase"/>
</dbReference>
<evidence type="ECO:0000256" key="5">
    <source>
        <dbReference type="PIRSR" id="PIRSR017617-1"/>
    </source>
</evidence>
<dbReference type="PANTHER" id="PTHR48097:SF9">
    <property type="entry name" value="L-THREONINE ALDOLASE"/>
    <property type="match status" value="1"/>
</dbReference>
<dbReference type="NCBIfam" id="NF041359">
    <property type="entry name" value="GntG_guanitoxin"/>
    <property type="match status" value="1"/>
</dbReference>
<keyword evidence="8" id="KW-1185">Reference proteome</keyword>
<dbReference type="Gene3D" id="3.40.640.10">
    <property type="entry name" value="Type I PLP-dependent aspartate aminotransferase-like (Major domain)"/>
    <property type="match status" value="1"/>
</dbReference>
<feature type="domain" description="Aromatic amino acid beta-eliminating lyase/threonine aldolase" evidence="6">
    <location>
        <begin position="1"/>
        <end position="264"/>
    </location>
</feature>
<dbReference type="InterPro" id="IPR015422">
    <property type="entry name" value="PyrdxlP-dep_Trfase_small"/>
</dbReference>
<dbReference type="GO" id="GO:0008732">
    <property type="term" value="F:L-allo-threonine aldolase activity"/>
    <property type="evidence" value="ECO:0007669"/>
    <property type="project" value="TreeGrafter"/>
</dbReference>
<evidence type="ECO:0000256" key="4">
    <source>
        <dbReference type="ARBA" id="ARBA00023239"/>
    </source>
</evidence>
<sequence length="321" mass="34850">MYEAEVGDDGRAEDPTVNKLENIAADVTGKEAALFCNSGTMANLIALLTHCTRGDNVLAGESSHINKSEKAPFMDSIGGLIPRFFETDECGAPEMDSIQQLMNEHEIKLLCLENTNNFNGGTCMSKEQTDAICKAAHEHNIPVHLDGARIFNASVHLNTPVKQLVDSVDSLMFSLSKGLGAPVGSLLCGEKTFIESARNIRKLLGGAMRQSGVVAAAGIAAIQHEADRLKKDHEKAYLLASMLKNNDKIDIQMDNVQTNIVIADVSPSGLSAKTFESNLLQRGLKVKSITGDHVRMTTYREITKDDIIRAANLFNAYCDEL</sequence>
<evidence type="ECO:0000256" key="2">
    <source>
        <dbReference type="ARBA" id="ARBA00006966"/>
    </source>
</evidence>
<evidence type="ECO:0000313" key="8">
    <source>
        <dbReference type="Proteomes" id="UP000595823"/>
    </source>
</evidence>
<dbReference type="Pfam" id="PF01212">
    <property type="entry name" value="Beta_elim_lyase"/>
    <property type="match status" value="1"/>
</dbReference>
<dbReference type="GO" id="GO:0006567">
    <property type="term" value="P:L-threonine catabolic process"/>
    <property type="evidence" value="ECO:0007669"/>
    <property type="project" value="TreeGrafter"/>
</dbReference>
<protein>
    <submittedName>
        <fullName evidence="7">Aminotransferase class V-fold PLP-dependent enzyme</fullName>
    </submittedName>
</protein>
<dbReference type="Gene3D" id="3.90.1150.10">
    <property type="entry name" value="Aspartate Aminotransferase, domain 1"/>
    <property type="match status" value="1"/>
</dbReference>
<evidence type="ECO:0000256" key="3">
    <source>
        <dbReference type="ARBA" id="ARBA00022898"/>
    </source>
</evidence>
<evidence type="ECO:0000259" key="6">
    <source>
        <dbReference type="Pfam" id="PF01212"/>
    </source>
</evidence>
<reference evidence="7 8" key="1">
    <citation type="submission" date="2020-06" db="EMBL/GenBank/DDBJ databases">
        <title>Genomic analysis of Salicibibacter sp. NKC5-3.</title>
        <authorList>
            <person name="Oh Y.J."/>
        </authorList>
    </citation>
    <scope>NUCLEOTIDE SEQUENCE [LARGE SCALE GENOMIC DNA]</scope>
    <source>
        <strain evidence="7 8">NKC5-3</strain>
    </source>
</reference>
<dbReference type="GO" id="GO:0008483">
    <property type="term" value="F:transaminase activity"/>
    <property type="evidence" value="ECO:0007669"/>
    <property type="project" value="UniProtKB-KW"/>
</dbReference>
<keyword evidence="3" id="KW-0663">Pyridoxal phosphate</keyword>
<dbReference type="AlphaFoldDB" id="A0A7T6Z286"/>
<feature type="modified residue" description="N6-(pyridoxal phosphate)lysine" evidence="5">
    <location>
        <position position="177"/>
    </location>
</feature>
<keyword evidence="7" id="KW-0032">Aminotransferase</keyword>
<dbReference type="InterPro" id="IPR023603">
    <property type="entry name" value="Low_specificity_L-TA-like"/>
</dbReference>
<dbReference type="GO" id="GO:0005829">
    <property type="term" value="C:cytosol"/>
    <property type="evidence" value="ECO:0007669"/>
    <property type="project" value="TreeGrafter"/>
</dbReference>
<dbReference type="RefSeq" id="WP_200128019.1">
    <property type="nucleotide sequence ID" value="NZ_CP054705.1"/>
</dbReference>
<name>A0A7T6Z286_9BACI</name>
<dbReference type="EMBL" id="CP054705">
    <property type="protein sequence ID" value="QQK75366.1"/>
    <property type="molecule type" value="Genomic_DNA"/>
</dbReference>
<evidence type="ECO:0000256" key="1">
    <source>
        <dbReference type="ARBA" id="ARBA00001933"/>
    </source>
</evidence>
<accession>A0A7T6Z286</accession>
<keyword evidence="7" id="KW-0808">Transferase</keyword>
<dbReference type="Proteomes" id="UP000595823">
    <property type="component" value="Chromosome"/>
</dbReference>
<evidence type="ECO:0000313" key="7">
    <source>
        <dbReference type="EMBL" id="QQK75366.1"/>
    </source>
</evidence>
<proteinExistence type="inferred from homology"/>
<keyword evidence="4" id="KW-0456">Lyase</keyword>
<gene>
    <name evidence="7" type="ORF">HUG15_07035</name>
</gene>
<dbReference type="FunFam" id="3.40.640.10:FF:000030">
    <property type="entry name" value="Low-specificity L-threonine aldolase"/>
    <property type="match status" value="1"/>
</dbReference>
<dbReference type="PANTHER" id="PTHR48097">
    <property type="entry name" value="L-THREONINE ALDOLASE-RELATED"/>
    <property type="match status" value="1"/>
</dbReference>
<dbReference type="KEGG" id="scia:HUG15_07035"/>